<name>A0A7J7KNI5_BUGNE</name>
<accession>A0A7J7KNI5</accession>
<dbReference type="EMBL" id="VXIV02000213">
    <property type="protein sequence ID" value="KAF6039739.1"/>
    <property type="molecule type" value="Genomic_DNA"/>
</dbReference>
<evidence type="ECO:0000313" key="1">
    <source>
        <dbReference type="EMBL" id="KAF6039739.1"/>
    </source>
</evidence>
<dbReference type="AlphaFoldDB" id="A0A7J7KNI5"/>
<proteinExistence type="predicted"/>
<dbReference type="Proteomes" id="UP000593567">
    <property type="component" value="Unassembled WGS sequence"/>
</dbReference>
<comment type="caution">
    <text evidence="1">The sequence shown here is derived from an EMBL/GenBank/DDBJ whole genome shotgun (WGS) entry which is preliminary data.</text>
</comment>
<protein>
    <submittedName>
        <fullName evidence="1">Uncharacterized protein</fullName>
    </submittedName>
</protein>
<sequence length="66" mass="7310">MLPTQHLQICQHTYLIPLAFTSRIREQNSVCVSPHSKLYSSHLAAIISPSSLFLALQPGEAFCSIL</sequence>
<keyword evidence="2" id="KW-1185">Reference proteome</keyword>
<organism evidence="1 2">
    <name type="scientific">Bugula neritina</name>
    <name type="common">Brown bryozoan</name>
    <name type="synonym">Sertularia neritina</name>
    <dbReference type="NCBI Taxonomy" id="10212"/>
    <lineage>
        <taxon>Eukaryota</taxon>
        <taxon>Metazoa</taxon>
        <taxon>Spiralia</taxon>
        <taxon>Lophotrochozoa</taxon>
        <taxon>Bryozoa</taxon>
        <taxon>Gymnolaemata</taxon>
        <taxon>Cheilostomatida</taxon>
        <taxon>Flustrina</taxon>
        <taxon>Buguloidea</taxon>
        <taxon>Bugulidae</taxon>
        <taxon>Bugula</taxon>
    </lineage>
</organism>
<evidence type="ECO:0000313" key="2">
    <source>
        <dbReference type="Proteomes" id="UP000593567"/>
    </source>
</evidence>
<reference evidence="1" key="1">
    <citation type="submission" date="2020-06" db="EMBL/GenBank/DDBJ databases">
        <title>Draft genome of Bugula neritina, a colonial animal packing powerful symbionts and potential medicines.</title>
        <authorList>
            <person name="Rayko M."/>
        </authorList>
    </citation>
    <scope>NUCLEOTIDE SEQUENCE [LARGE SCALE GENOMIC DNA]</scope>
    <source>
        <strain evidence="1">Kwan_BN1</strain>
    </source>
</reference>
<gene>
    <name evidence="1" type="ORF">EB796_001944</name>
</gene>